<comment type="caution">
    <text evidence="2">The sequence shown here is derived from an EMBL/GenBank/DDBJ whole genome shotgun (WGS) entry which is preliminary data.</text>
</comment>
<feature type="region of interest" description="Disordered" evidence="1">
    <location>
        <begin position="1"/>
        <end position="62"/>
    </location>
</feature>
<gene>
    <name evidence="2" type="ORF">PGLA1383_LOCUS15610</name>
</gene>
<feature type="non-terminal residue" evidence="2">
    <location>
        <position position="62"/>
    </location>
</feature>
<dbReference type="Proteomes" id="UP000654075">
    <property type="component" value="Unassembled WGS sequence"/>
</dbReference>
<proteinExistence type="predicted"/>
<sequence length="62" mass="6139">PAAPRHHGAEPDIGSKPGGWSCGVGRLSAAARGKGRAVPLGRRGGQGPTRGRVRAEGSGGGW</sequence>
<evidence type="ECO:0000256" key="1">
    <source>
        <dbReference type="SAM" id="MobiDB-lite"/>
    </source>
</evidence>
<keyword evidence="3" id="KW-1185">Reference proteome</keyword>
<name>A0A813EA85_POLGL</name>
<organism evidence="2 3">
    <name type="scientific">Polarella glacialis</name>
    <name type="common">Dinoflagellate</name>
    <dbReference type="NCBI Taxonomy" id="89957"/>
    <lineage>
        <taxon>Eukaryota</taxon>
        <taxon>Sar</taxon>
        <taxon>Alveolata</taxon>
        <taxon>Dinophyceae</taxon>
        <taxon>Suessiales</taxon>
        <taxon>Suessiaceae</taxon>
        <taxon>Polarella</taxon>
    </lineage>
</organism>
<evidence type="ECO:0000313" key="3">
    <source>
        <dbReference type="Proteomes" id="UP000654075"/>
    </source>
</evidence>
<protein>
    <submittedName>
        <fullName evidence="2">Uncharacterized protein</fullName>
    </submittedName>
</protein>
<dbReference type="AlphaFoldDB" id="A0A813EA85"/>
<reference evidence="2" key="1">
    <citation type="submission" date="2021-02" db="EMBL/GenBank/DDBJ databases">
        <authorList>
            <person name="Dougan E. K."/>
            <person name="Rhodes N."/>
            <person name="Thang M."/>
            <person name="Chan C."/>
        </authorList>
    </citation>
    <scope>NUCLEOTIDE SEQUENCE</scope>
</reference>
<evidence type="ECO:0000313" key="2">
    <source>
        <dbReference type="EMBL" id="CAE8597159.1"/>
    </source>
</evidence>
<dbReference type="EMBL" id="CAJNNV010009250">
    <property type="protein sequence ID" value="CAE8597159.1"/>
    <property type="molecule type" value="Genomic_DNA"/>
</dbReference>
<accession>A0A813EA85</accession>